<protein>
    <recommendedName>
        <fullName evidence="3">Adhesin domain-containing protein</fullName>
    </recommendedName>
</protein>
<comment type="caution">
    <text evidence="2">The sequence shown here is derived from an EMBL/GenBank/DDBJ whole genome shotgun (WGS) entry which is preliminary data.</text>
</comment>
<keyword evidence="1" id="KW-0812">Transmembrane</keyword>
<keyword evidence="1" id="KW-1133">Transmembrane helix</keyword>
<keyword evidence="1" id="KW-0472">Membrane</keyword>
<evidence type="ECO:0000313" key="2">
    <source>
        <dbReference type="EMBL" id="HGU53383.1"/>
    </source>
</evidence>
<organism evidence="2">
    <name type="scientific">Fervidobacterium pennivorans</name>
    <dbReference type="NCBI Taxonomy" id="93466"/>
    <lineage>
        <taxon>Bacteria</taxon>
        <taxon>Thermotogati</taxon>
        <taxon>Thermotogota</taxon>
        <taxon>Thermotogae</taxon>
        <taxon>Thermotogales</taxon>
        <taxon>Fervidobacteriaceae</taxon>
        <taxon>Fervidobacterium</taxon>
    </lineage>
</organism>
<dbReference type="EMBL" id="DSZZ01000357">
    <property type="protein sequence ID" value="HGU53383.1"/>
    <property type="molecule type" value="Genomic_DNA"/>
</dbReference>
<feature type="transmembrane region" description="Helical" evidence="1">
    <location>
        <begin position="52"/>
        <end position="77"/>
    </location>
</feature>
<accession>A0A7V4KDZ9</accession>
<dbReference type="AlphaFoldDB" id="A0A7V4KDZ9"/>
<sequence length="315" mass="34599">MKDYLKIVYFLLAILVLGLAGYFTTYVPLKVVFAFFSVVVLGYFLKSYTGRMIGFIILSILLFLIPMASITSFEYLAKSGENGFKRLMNFSEALTHHSGRVYNPDVRYDEVEELICDINAGLRLEFVDEPGIAVPSTLKVKQTRGVLEIRGGEKNATYVVKVGGEKVERINISSFRLDINGKFKKRLKRFVASAVGMSINGELSADIIELDSTGVELFGTLSADDMTINSVGVELNGEISADKVEIDSVGVNMKLKLRNCSYMDISSTGVNGKLEFLGGKALRLKIDGTGGKLYVKNSSDSDISINSSSVKVVRE</sequence>
<feature type="transmembrane region" description="Helical" evidence="1">
    <location>
        <begin position="29"/>
        <end position="45"/>
    </location>
</feature>
<feature type="transmembrane region" description="Helical" evidence="1">
    <location>
        <begin position="7"/>
        <end position="23"/>
    </location>
</feature>
<gene>
    <name evidence="2" type="ORF">ENT78_07685</name>
</gene>
<evidence type="ECO:0000256" key="1">
    <source>
        <dbReference type="SAM" id="Phobius"/>
    </source>
</evidence>
<name>A0A7V4KDZ9_FERPE</name>
<proteinExistence type="predicted"/>
<evidence type="ECO:0008006" key="3">
    <source>
        <dbReference type="Google" id="ProtNLM"/>
    </source>
</evidence>
<reference evidence="2" key="1">
    <citation type="journal article" date="2020" name="mSystems">
        <title>Genome- and Community-Level Interaction Insights into Carbon Utilization and Element Cycling Functions of Hydrothermarchaeota in Hydrothermal Sediment.</title>
        <authorList>
            <person name="Zhou Z."/>
            <person name="Liu Y."/>
            <person name="Xu W."/>
            <person name="Pan J."/>
            <person name="Luo Z.H."/>
            <person name="Li M."/>
        </authorList>
    </citation>
    <scope>NUCLEOTIDE SEQUENCE [LARGE SCALE GENOMIC DNA]</scope>
    <source>
        <strain evidence="2">SpSt-61</strain>
    </source>
</reference>